<dbReference type="STRING" id="59374.FSU_0765"/>
<evidence type="ECO:0000313" key="3">
    <source>
        <dbReference type="Proteomes" id="UP000000517"/>
    </source>
</evidence>
<gene>
    <name evidence="2" type="ordered locus">FSU_0765</name>
</gene>
<organism evidence="2 3">
    <name type="scientific">Fibrobacter succinogenes (strain ATCC 19169 / S85)</name>
    <dbReference type="NCBI Taxonomy" id="59374"/>
    <lineage>
        <taxon>Bacteria</taxon>
        <taxon>Pseudomonadati</taxon>
        <taxon>Fibrobacterota</taxon>
        <taxon>Fibrobacteria</taxon>
        <taxon>Fibrobacterales</taxon>
        <taxon>Fibrobacteraceae</taxon>
        <taxon>Fibrobacter</taxon>
    </lineage>
</organism>
<dbReference type="KEGG" id="fsc:FSU_0765"/>
<feature type="region of interest" description="Disordered" evidence="1">
    <location>
        <begin position="40"/>
        <end position="106"/>
    </location>
</feature>
<protein>
    <submittedName>
        <fullName evidence="2">Putative lipoprotein</fullName>
    </submittedName>
</protein>
<dbReference type="AlphaFoldDB" id="D9S802"/>
<dbReference type="HOGENOM" id="CLU_775555_0_0_0"/>
<sequence>MILRGFKEEFAMTIHKFIRLFSLTVASLFWASCSDSNPQFPMSPSANPDSSSDANESSSSELSSSAVAPESSSSDTPPQSSSSESASSSSGVESSSGANSSSSSAGYVLARDPSVGCKQTLYPAYRYCYESCDAAKRDLETNGIISKNELERAEFGLESCRAMEYASGLLYGVPFNPCPNPILFETAYECTNDSTYREYRLEDNLVYTNVAEYDEAHGISSSSGAQSSSSSEEMIRNCPQEDFLPFTGILADVQKELYEIIEQKLKDDVLSETERTYLESLLDREQKTLKNSTPHELYVYLYDSDEEVAIAIAPYSPDLLWDDYYYKIDSKNWFRGYIAKTKTCEDGTPVITERYKQKYDAILAECLEIIEKNSKAAK</sequence>
<accession>D9S802</accession>
<dbReference type="Proteomes" id="UP000000517">
    <property type="component" value="Chromosome"/>
</dbReference>
<evidence type="ECO:0000313" key="2">
    <source>
        <dbReference type="EMBL" id="ADL27074.1"/>
    </source>
</evidence>
<dbReference type="PROSITE" id="PS51257">
    <property type="entry name" value="PROKAR_LIPOPROTEIN"/>
    <property type="match status" value="1"/>
</dbReference>
<dbReference type="EMBL" id="CP002158">
    <property type="protein sequence ID" value="ADL27074.1"/>
    <property type="molecule type" value="Genomic_DNA"/>
</dbReference>
<reference evidence="3" key="1">
    <citation type="submission" date="2010-08" db="EMBL/GenBank/DDBJ databases">
        <title>Complete sequence of Fibrobacter succinogenes subsp. succinogenes S85.</title>
        <authorList>
            <person name="Durkin A.S."/>
            <person name="Nelson K.E."/>
            <person name="Morrison M."/>
            <person name="Forsberg C.W."/>
            <person name="Wilson D.B."/>
            <person name="Russell J.B."/>
            <person name="Cann I.K.O."/>
            <person name="Mackie R.I."/>
            <person name="White B.A."/>
        </authorList>
    </citation>
    <scope>NUCLEOTIDE SEQUENCE [LARGE SCALE GENOMIC DNA]</scope>
    <source>
        <strain evidence="3">ATCC 19169 / S85</strain>
    </source>
</reference>
<evidence type="ECO:0000256" key="1">
    <source>
        <dbReference type="SAM" id="MobiDB-lite"/>
    </source>
</evidence>
<proteinExistence type="predicted"/>
<feature type="compositionally biased region" description="Low complexity" evidence="1">
    <location>
        <begin position="43"/>
        <end position="106"/>
    </location>
</feature>
<name>D9S802_FIBSS</name>
<keyword evidence="2" id="KW-0449">Lipoprotein</keyword>